<dbReference type="Proteomes" id="UP000199113">
    <property type="component" value="Unassembled WGS sequence"/>
</dbReference>
<reference evidence="5" key="1">
    <citation type="submission" date="2016-10" db="EMBL/GenBank/DDBJ databases">
        <authorList>
            <person name="Varghese N."/>
            <person name="Submissions S."/>
        </authorList>
    </citation>
    <scope>NUCLEOTIDE SEQUENCE [LARGE SCALE GENOMIC DNA]</scope>
    <source>
        <strain evidence="5">CGMCC 1.10697</strain>
    </source>
</reference>
<evidence type="ECO:0000313" key="5">
    <source>
        <dbReference type="Proteomes" id="UP000199113"/>
    </source>
</evidence>
<name>A0A1I1B0J1_9ACTN</name>
<evidence type="ECO:0000313" key="4">
    <source>
        <dbReference type="EMBL" id="SFB43801.1"/>
    </source>
</evidence>
<dbReference type="CDD" id="cd01449">
    <property type="entry name" value="TST_Repeat_2"/>
    <property type="match status" value="1"/>
</dbReference>
<dbReference type="SUPFAM" id="SSF52821">
    <property type="entry name" value="Rhodanese/Cell cycle control phosphatase"/>
    <property type="match status" value="2"/>
</dbReference>
<keyword evidence="4" id="KW-0670">Pyruvate</keyword>
<dbReference type="Gene3D" id="3.40.250.10">
    <property type="entry name" value="Rhodanese-like domain"/>
    <property type="match status" value="2"/>
</dbReference>
<gene>
    <name evidence="4" type="ORF">SAMN05192575_11284</name>
</gene>
<accession>A0A1I1B0J1</accession>
<feature type="domain" description="Rhodanese" evidence="3">
    <location>
        <begin position="130"/>
        <end position="247"/>
    </location>
</feature>
<sequence>MPGMDDAREEDDGARIDAIAGEIAAERRRQVTRWGRQDHPSIGPAGAEIFGPVVGRWKAINDARMESGAHSWDAILLEEVFEALTEVDPARRRAELVQVAAVAAAEIEAIDRFGVLRRGPLVSPDELAANLGRFTVLDVRYLMGGPPGREQHLAGHVAGAAYVDLDTDLADPPGEGGRHPLPDPARFEAAMRRAGVRADRPVVVYDDWQGRAAARAWWLLRHHGHDDVRVLDGGWSAWLQDGHPVEAGEVRAAPGDFTVAATPQMPVVDAADVLTADVLIDARAPERYAGETESVDPVAGHIPGAVNVPTTENLDERGRFRSPARLRAAYARVGADTAGSVAVYCGSGVTAAHDLLAMEVAGIRAALYPGSWSGWITAPERPVERG</sequence>
<dbReference type="CDD" id="cd01448">
    <property type="entry name" value="TST_Repeat_1"/>
    <property type="match status" value="1"/>
</dbReference>
<dbReference type="InterPro" id="IPR045078">
    <property type="entry name" value="TST/MPST-like"/>
</dbReference>
<evidence type="ECO:0000256" key="1">
    <source>
        <dbReference type="ARBA" id="ARBA00022679"/>
    </source>
</evidence>
<dbReference type="InterPro" id="IPR001763">
    <property type="entry name" value="Rhodanese-like_dom"/>
</dbReference>
<keyword evidence="1 4" id="KW-0808">Transferase</keyword>
<organism evidence="4 5">
    <name type="scientific">Nocardioides alpinus</name>
    <dbReference type="NCBI Taxonomy" id="748909"/>
    <lineage>
        <taxon>Bacteria</taxon>
        <taxon>Bacillati</taxon>
        <taxon>Actinomycetota</taxon>
        <taxon>Actinomycetes</taxon>
        <taxon>Propionibacteriales</taxon>
        <taxon>Nocardioidaceae</taxon>
        <taxon>Nocardioides</taxon>
    </lineage>
</organism>
<dbReference type="SMART" id="SM00450">
    <property type="entry name" value="RHOD"/>
    <property type="match status" value="2"/>
</dbReference>
<dbReference type="PANTHER" id="PTHR11364">
    <property type="entry name" value="THIOSULFATE SULFERTANSFERASE"/>
    <property type="match status" value="1"/>
</dbReference>
<feature type="domain" description="Rhodanese" evidence="3">
    <location>
        <begin position="278"/>
        <end position="384"/>
    </location>
</feature>
<dbReference type="PANTHER" id="PTHR11364:SF27">
    <property type="entry name" value="SULFURTRANSFERASE"/>
    <property type="match status" value="1"/>
</dbReference>
<proteinExistence type="predicted"/>
<evidence type="ECO:0000256" key="2">
    <source>
        <dbReference type="ARBA" id="ARBA00022737"/>
    </source>
</evidence>
<dbReference type="Pfam" id="PF00581">
    <property type="entry name" value="Rhodanese"/>
    <property type="match status" value="2"/>
</dbReference>
<keyword evidence="2" id="KW-0677">Repeat</keyword>
<dbReference type="InterPro" id="IPR036873">
    <property type="entry name" value="Rhodanese-like_dom_sf"/>
</dbReference>
<dbReference type="AlphaFoldDB" id="A0A1I1B0J1"/>
<protein>
    <submittedName>
        <fullName evidence="4">3-mercaptopyruvate sulfurtransferase SseA, contains two rhodanese domains</fullName>
    </submittedName>
</protein>
<dbReference type="PROSITE" id="PS50206">
    <property type="entry name" value="RHODANESE_3"/>
    <property type="match status" value="2"/>
</dbReference>
<dbReference type="STRING" id="748909.SAMN05192575_11284"/>
<dbReference type="EMBL" id="FOKC01000012">
    <property type="protein sequence ID" value="SFB43801.1"/>
    <property type="molecule type" value="Genomic_DNA"/>
</dbReference>
<dbReference type="GO" id="GO:0004792">
    <property type="term" value="F:thiosulfate-cyanide sulfurtransferase activity"/>
    <property type="evidence" value="ECO:0007669"/>
    <property type="project" value="TreeGrafter"/>
</dbReference>
<evidence type="ECO:0000259" key="3">
    <source>
        <dbReference type="PROSITE" id="PS50206"/>
    </source>
</evidence>